<evidence type="ECO:0000256" key="15">
    <source>
        <dbReference type="ARBA" id="ARBA00064300"/>
    </source>
</evidence>
<dbReference type="InterPro" id="IPR019428">
    <property type="entry name" value="7TM_GPCR_serpentine_rcpt_Str"/>
</dbReference>
<evidence type="ECO:0000256" key="3">
    <source>
        <dbReference type="ARBA" id="ARBA00022500"/>
    </source>
</evidence>
<evidence type="ECO:0000256" key="5">
    <source>
        <dbReference type="ARBA" id="ARBA00022692"/>
    </source>
</evidence>
<dbReference type="PANTHER" id="PTHR22943">
    <property type="entry name" value="7-TRANSMEMBRANE DOMAIN RECEPTOR C.ELEGANS"/>
    <property type="match status" value="1"/>
</dbReference>
<dbReference type="Proteomes" id="UP000001940">
    <property type="component" value="Chromosome IV"/>
</dbReference>
<feature type="transmembrane region" description="Helical" evidence="19">
    <location>
        <begin position="12"/>
        <end position="32"/>
    </location>
</feature>
<keyword evidence="8" id="KW-0969">Cilium</keyword>
<dbReference type="GO" id="GO:0038022">
    <property type="term" value="F:G protein-coupled olfactory receptor activity"/>
    <property type="evidence" value="ECO:0000318"/>
    <property type="project" value="GO_Central"/>
</dbReference>
<dbReference type="eggNOG" id="ENOG502TG15">
    <property type="taxonomic scope" value="Eukaryota"/>
</dbReference>
<evidence type="ECO:0000256" key="8">
    <source>
        <dbReference type="ARBA" id="ARBA00023069"/>
    </source>
</evidence>
<evidence type="ECO:0000256" key="16">
    <source>
        <dbReference type="ARBA" id="ARBA00067967"/>
    </source>
</evidence>
<evidence type="ECO:0000256" key="7">
    <source>
        <dbReference type="ARBA" id="ARBA00022989"/>
    </source>
</evidence>
<keyword evidence="21" id="KW-1185">Reference proteome</keyword>
<dbReference type="InParanoid" id="Q9N2T4"/>
<sequence length="338" mass="39254">MGIFLLLKSFIQSFAIFVLLITNILIIFLVKTKSPTKMGSYKHLLCYFSCLSMVYGVLEYFIEPYIFSDAVSGVLIMDLRGSAFELYPKISLFLIVGGTSCFGVTIYAIAINFIYRYFAIQRQGRLRYFSGKRIIFWIFISLLGGIISSSLFLTLGPNDEMTEHLRINLSKLYNLDVDRISYIGLLFWTTRSGNLHLRLEDLLKYFALKGFMMIPFCIIIYCGVMSYLKIKNLNSQGESEFSKRLQVQLYKALIAQFLIPMLFLFLPTSTFISCPLFKLDISWMNRIITILYSFYFALDPFPIIYLVDEYRKAVLGFFRYIRRNHQVSSVIMNVSNLE</sequence>
<dbReference type="SMR" id="Q9N2T4"/>
<dbReference type="GO" id="GO:0005886">
    <property type="term" value="C:plasma membrane"/>
    <property type="evidence" value="ECO:0000318"/>
    <property type="project" value="GO_Central"/>
</dbReference>
<keyword evidence="6" id="KW-0552">Olfaction</keyword>
<keyword evidence="2" id="KW-1003">Cell membrane</keyword>
<evidence type="ECO:0000256" key="10">
    <source>
        <dbReference type="ARBA" id="ARBA00023170"/>
    </source>
</evidence>
<dbReference type="UCSC" id="Y9C9A.9">
    <property type="organism name" value="c. elegans"/>
</dbReference>
<dbReference type="EMBL" id="BX284604">
    <property type="protein sequence ID" value="CCD68693.1"/>
    <property type="molecule type" value="Genomic_DNA"/>
</dbReference>
<evidence type="ECO:0000256" key="1">
    <source>
        <dbReference type="ARBA" id="ARBA00004272"/>
    </source>
</evidence>
<dbReference type="GO" id="GO:0006935">
    <property type="term" value="P:chemotaxis"/>
    <property type="evidence" value="ECO:0007669"/>
    <property type="project" value="UniProtKB-KW"/>
</dbReference>
<dbReference type="PANTHER" id="PTHR22943:SF251">
    <property type="entry name" value="SEVEN TM RECEPTOR"/>
    <property type="match status" value="1"/>
</dbReference>
<evidence type="ECO:0000256" key="4">
    <source>
        <dbReference type="ARBA" id="ARBA00022606"/>
    </source>
</evidence>
<organism evidence="20 21">
    <name type="scientific">Caenorhabditis elegans</name>
    <dbReference type="NCBI Taxonomy" id="6239"/>
    <lineage>
        <taxon>Eukaryota</taxon>
        <taxon>Metazoa</taxon>
        <taxon>Ecdysozoa</taxon>
        <taxon>Nematoda</taxon>
        <taxon>Chromadorea</taxon>
        <taxon>Rhabditida</taxon>
        <taxon>Rhabditina</taxon>
        <taxon>Rhabditomorpha</taxon>
        <taxon>Rhabditoidea</taxon>
        <taxon>Rhabditidae</taxon>
        <taxon>Peloderinae</taxon>
        <taxon>Caenorhabditis</taxon>
    </lineage>
</organism>
<dbReference type="Pfam" id="PF10326">
    <property type="entry name" value="7TM_GPCR_Str"/>
    <property type="match status" value="1"/>
</dbReference>
<dbReference type="GO" id="GO:0007186">
    <property type="term" value="P:G protein-coupled receptor signaling pathway"/>
    <property type="evidence" value="ECO:0000318"/>
    <property type="project" value="GO_Central"/>
</dbReference>
<keyword evidence="10 20" id="KW-0675">Receptor</keyword>
<evidence type="ECO:0000256" key="18">
    <source>
        <dbReference type="ARBA" id="ARBA00082489"/>
    </source>
</evidence>
<proteinExistence type="inferred from homology"/>
<keyword evidence="3" id="KW-0145">Chemotaxis</keyword>
<dbReference type="GO" id="GO:0060170">
    <property type="term" value="C:ciliary membrane"/>
    <property type="evidence" value="ECO:0007669"/>
    <property type="project" value="UniProtKB-SubCell"/>
</dbReference>
<evidence type="ECO:0000256" key="17">
    <source>
        <dbReference type="ARBA" id="ARBA00078653"/>
    </source>
</evidence>
<evidence type="ECO:0000313" key="20">
    <source>
        <dbReference type="EMBL" id="CCD68693.1"/>
    </source>
</evidence>
<feature type="transmembrane region" description="Helical" evidence="19">
    <location>
        <begin position="249"/>
        <end position="267"/>
    </location>
</feature>
<name>Q9N2T4_CAEEL</name>
<dbReference type="KEGG" id="cel:CELE_Y9C9A.9"/>
<evidence type="ECO:0000256" key="9">
    <source>
        <dbReference type="ARBA" id="ARBA00023136"/>
    </source>
</evidence>
<feature type="transmembrane region" description="Helical" evidence="19">
    <location>
        <begin position="206"/>
        <end position="228"/>
    </location>
</feature>
<evidence type="ECO:0000256" key="14">
    <source>
        <dbReference type="ARBA" id="ARBA00061678"/>
    </source>
</evidence>
<dbReference type="CTD" id="189414"/>
<comment type="similarity">
    <text evidence="14">Belongs to the nematode receptor-like protein str family.</text>
</comment>
<keyword evidence="7 19" id="KW-1133">Transmembrane helix</keyword>
<evidence type="ECO:0000256" key="6">
    <source>
        <dbReference type="ARBA" id="ARBA00022725"/>
    </source>
</evidence>
<dbReference type="HOGENOM" id="CLU_036335_2_0_1"/>
<feature type="transmembrane region" description="Helical" evidence="19">
    <location>
        <begin position="90"/>
        <end position="114"/>
    </location>
</feature>
<feature type="transmembrane region" description="Helical" evidence="19">
    <location>
        <begin position="134"/>
        <end position="155"/>
    </location>
</feature>
<dbReference type="RefSeq" id="NP_500675.2">
    <property type="nucleotide sequence ID" value="NM_068274.2"/>
</dbReference>
<keyword evidence="4" id="KW-0716">Sensory transduction</keyword>
<keyword evidence="11" id="KW-0325">Glycoprotein</keyword>
<feature type="transmembrane region" description="Helical" evidence="19">
    <location>
        <begin position="44"/>
        <end position="62"/>
    </location>
</feature>
<feature type="transmembrane region" description="Helical" evidence="19">
    <location>
        <begin position="287"/>
        <end position="307"/>
    </location>
</feature>
<keyword evidence="12" id="KW-0966">Cell projection</keyword>
<dbReference type="SUPFAM" id="SSF81321">
    <property type="entry name" value="Family A G protein-coupled receptor-like"/>
    <property type="match status" value="1"/>
</dbReference>
<dbReference type="AGR" id="WB:WBGene00006203"/>
<evidence type="ECO:0000256" key="19">
    <source>
        <dbReference type="SAM" id="Phobius"/>
    </source>
</evidence>
<evidence type="ECO:0000256" key="2">
    <source>
        <dbReference type="ARBA" id="ARBA00022475"/>
    </source>
</evidence>
<dbReference type="STRING" id="6239.Y9C9A.9.1"/>
<keyword evidence="9 19" id="KW-0472">Membrane</keyword>
<gene>
    <name evidence="20 22" type="primary">str-158</name>
    <name evidence="20" type="ORF">CELE_Y9C9A.9</name>
    <name evidence="22" type="ORF">Y9C9A.9</name>
</gene>
<evidence type="ECO:0000313" key="21">
    <source>
        <dbReference type="Proteomes" id="UP000001940"/>
    </source>
</evidence>
<comment type="subunit">
    <text evidence="15">Interacts with odr-4.</text>
</comment>
<dbReference type="GO" id="GO:0042048">
    <property type="term" value="P:olfactory behavior"/>
    <property type="evidence" value="ECO:0000318"/>
    <property type="project" value="GO_Central"/>
</dbReference>
<comment type="subcellular location">
    <subcellularLocation>
        <location evidence="1">Cell projection</location>
        <location evidence="1">Cilium membrane</location>
        <topology evidence="1">Multi-pass membrane protein</topology>
    </subcellularLocation>
</comment>
<keyword evidence="5 19" id="KW-0812">Transmembrane</keyword>
<dbReference type="PhylomeDB" id="Q9N2T4"/>
<evidence type="ECO:0000313" key="22">
    <source>
        <dbReference type="WormBase" id="Y9C9A.9"/>
    </source>
</evidence>
<reference evidence="20 21" key="1">
    <citation type="journal article" date="1998" name="Science">
        <title>Genome sequence of the nematode C. elegans: a platform for investigating biology.</title>
        <authorList>
            <consortium name="The C. elegans sequencing consortium"/>
            <person name="Sulson J.E."/>
            <person name="Waterston R."/>
        </authorList>
    </citation>
    <scope>NUCLEOTIDE SEQUENCE [LARGE SCALE GENOMIC DNA]</scope>
    <source>
        <strain evidence="20 21">Bristol N2</strain>
    </source>
</reference>
<dbReference type="GeneID" id="189414"/>
<dbReference type="PaxDb" id="6239-Y9C9A.9"/>
<dbReference type="Gene3D" id="1.20.1070.10">
    <property type="entry name" value="Rhodopsin 7-helix transmembrane proteins"/>
    <property type="match status" value="1"/>
</dbReference>
<dbReference type="WormBase" id="Y9C9A.9">
    <property type="protein sequence ID" value="CE38257"/>
    <property type="gene ID" value="WBGene00006203"/>
    <property type="gene designation" value="str-158"/>
</dbReference>
<dbReference type="FunFam" id="1.20.1070.10:FF:000128">
    <property type="entry name" value="Seven TM Receptor"/>
    <property type="match status" value="1"/>
</dbReference>
<dbReference type="AlphaFoldDB" id="Q9N2T4"/>
<evidence type="ECO:0000256" key="12">
    <source>
        <dbReference type="ARBA" id="ARBA00023273"/>
    </source>
</evidence>
<evidence type="ECO:0000256" key="11">
    <source>
        <dbReference type="ARBA" id="ARBA00023180"/>
    </source>
</evidence>
<comment type="function">
    <text evidence="13">An odorant receptor which affects chemotaxis to the volatile odorant diacetyl. Specifies AWA neuronal cell fate via the odr-7 pathway.</text>
</comment>
<dbReference type="FunCoup" id="Q9N2T4">
    <property type="interactions" value="80"/>
</dbReference>
<accession>Q9N2T4</accession>
<evidence type="ECO:0000256" key="13">
    <source>
        <dbReference type="ARBA" id="ARBA00054965"/>
    </source>
</evidence>
<protein>
    <recommendedName>
        <fullName evidence="16">Serpentine receptor class r-10</fullName>
    </recommendedName>
    <alternativeName>
        <fullName evidence="17">Odorant response abnormal protein 10</fullName>
    </alternativeName>
    <alternativeName>
        <fullName evidence="18">Olfactory receptor 10</fullName>
    </alternativeName>
</protein>